<evidence type="ECO:0000256" key="2">
    <source>
        <dbReference type="ARBA" id="ARBA00009130"/>
    </source>
</evidence>
<dbReference type="InterPro" id="IPR036188">
    <property type="entry name" value="FAD/NAD-bd_sf"/>
</dbReference>
<evidence type="ECO:0000259" key="7">
    <source>
        <dbReference type="Pfam" id="PF02852"/>
    </source>
</evidence>
<dbReference type="InterPro" id="IPR023753">
    <property type="entry name" value="FAD/NAD-binding_dom"/>
</dbReference>
<evidence type="ECO:0000313" key="9">
    <source>
        <dbReference type="EMBL" id="WPD19295.1"/>
    </source>
</evidence>
<dbReference type="Gene3D" id="3.50.50.60">
    <property type="entry name" value="FAD/NAD(P)-binding domain"/>
    <property type="match status" value="2"/>
</dbReference>
<dbReference type="EMBL" id="CP132508">
    <property type="protein sequence ID" value="WPD19295.1"/>
    <property type="molecule type" value="Genomic_DNA"/>
</dbReference>
<organism evidence="9 10">
    <name type="scientific">Thermaerobacter composti</name>
    <dbReference type="NCBI Taxonomy" id="554949"/>
    <lineage>
        <taxon>Bacteria</taxon>
        <taxon>Bacillati</taxon>
        <taxon>Bacillota</taxon>
        <taxon>Clostridia</taxon>
        <taxon>Eubacteriales</taxon>
        <taxon>Clostridiales Family XVII. Incertae Sedis</taxon>
        <taxon>Thermaerobacter</taxon>
    </lineage>
</organism>
<accession>A0ABZ0QSC6</accession>
<evidence type="ECO:0000256" key="6">
    <source>
        <dbReference type="ARBA" id="ARBA00023284"/>
    </source>
</evidence>
<feature type="domain" description="FAD/NAD(P)-binding" evidence="8">
    <location>
        <begin position="6"/>
        <end position="311"/>
    </location>
</feature>
<feature type="domain" description="Pyridine nucleotide-disulphide oxidoreductase dimerisation" evidence="7">
    <location>
        <begin position="336"/>
        <end position="438"/>
    </location>
</feature>
<dbReference type="PRINTS" id="PR00411">
    <property type="entry name" value="PNDRDTASEI"/>
</dbReference>
<evidence type="ECO:0000259" key="8">
    <source>
        <dbReference type="Pfam" id="PF07992"/>
    </source>
</evidence>
<dbReference type="PANTHER" id="PTHR43429">
    <property type="entry name" value="PYRIDINE NUCLEOTIDE-DISULFIDE OXIDOREDUCTASE DOMAIN-CONTAINING"/>
    <property type="match status" value="1"/>
</dbReference>
<dbReference type="RefSeq" id="WP_135224778.1">
    <property type="nucleotide sequence ID" value="NZ_CP132508.1"/>
</dbReference>
<name>A0ABZ0QSC6_9FIRM</name>
<dbReference type="SUPFAM" id="SSF55424">
    <property type="entry name" value="FAD/NAD-linked reductases, dimerisation (C-terminal) domain"/>
    <property type="match status" value="1"/>
</dbReference>
<keyword evidence="3" id="KW-0285">Flavoprotein</keyword>
<dbReference type="SUPFAM" id="SSF51905">
    <property type="entry name" value="FAD/NAD(P)-binding domain"/>
    <property type="match status" value="1"/>
</dbReference>
<evidence type="ECO:0000256" key="1">
    <source>
        <dbReference type="ARBA" id="ARBA00001974"/>
    </source>
</evidence>
<dbReference type="Pfam" id="PF02852">
    <property type="entry name" value="Pyr_redox_dim"/>
    <property type="match status" value="1"/>
</dbReference>
<protein>
    <submittedName>
        <fullName evidence="9">FAD-dependent oxidoreductase</fullName>
    </submittedName>
</protein>
<dbReference type="InterPro" id="IPR004099">
    <property type="entry name" value="Pyr_nucl-diS_OxRdtase_dimer"/>
</dbReference>
<evidence type="ECO:0000256" key="5">
    <source>
        <dbReference type="ARBA" id="ARBA00023002"/>
    </source>
</evidence>
<evidence type="ECO:0000256" key="4">
    <source>
        <dbReference type="ARBA" id="ARBA00022827"/>
    </source>
</evidence>
<comment type="cofactor">
    <cofactor evidence="1">
        <name>FAD</name>
        <dbReference type="ChEBI" id="CHEBI:57692"/>
    </cofactor>
</comment>
<dbReference type="PRINTS" id="PR00368">
    <property type="entry name" value="FADPNR"/>
</dbReference>
<keyword evidence="10" id="KW-1185">Reference proteome</keyword>
<evidence type="ECO:0000313" key="10">
    <source>
        <dbReference type="Proteomes" id="UP001304683"/>
    </source>
</evidence>
<evidence type="ECO:0000256" key="3">
    <source>
        <dbReference type="ARBA" id="ARBA00022630"/>
    </source>
</evidence>
<dbReference type="Pfam" id="PF07992">
    <property type="entry name" value="Pyr_redox_2"/>
    <property type="match status" value="1"/>
</dbReference>
<proteinExistence type="inferred from homology"/>
<sequence length="459" mass="48985">MSRRKRLVVVGGVAAGMSAASRARRLDPDLEIEVFERSGFVSYGSCGLPYFVGGLIREPGELVVYTPEFFRQKRNIAVHVQHEVTAIHPDEHYLEVRDLVTGRQRQVEFDSLILATGARPVEPPIPGLDLKGVHSLRLVEDGIAVREHARTLVAQGRRKAVVIGGGYIGLEMAEALVTVGMEVAIVERLPQVMPNLDPEMAELVHDELRRHGVALYLGEGARAVLGDGDRVRALDTDARTLPADLVLVAVGVRPNSELAEAAGIELGAGRAIKVDEFMRTSHPAVYAAGDCADTIHRVSGRRAYIPLGTTANKQGRVAGENAAGGHARFPGVLGTAIVKVFDLGVARTGLTAREAALAGLDAAATTIRHGSRAHYYPGAGKLHVRLVHGPDGRLLGAQMAGPVDAVLRIDTLVAALHAGMTVDQLYELDLAYAPPFAPVWDPVLVAARQAMNAIRGVSD</sequence>
<dbReference type="InterPro" id="IPR050260">
    <property type="entry name" value="FAD-bd_OxRdtase"/>
</dbReference>
<dbReference type="InterPro" id="IPR016156">
    <property type="entry name" value="FAD/NAD-linked_Rdtase_dimer_sf"/>
</dbReference>
<dbReference type="PANTHER" id="PTHR43429:SF1">
    <property type="entry name" value="NAD(P)H SULFUR OXIDOREDUCTASE (COA-DEPENDENT)"/>
    <property type="match status" value="1"/>
</dbReference>
<comment type="similarity">
    <text evidence="2">Belongs to the class-III pyridine nucleotide-disulfide oxidoreductase family.</text>
</comment>
<reference evidence="9 10" key="1">
    <citation type="submission" date="2023-08" db="EMBL/GenBank/DDBJ databases">
        <title>Genome sequence of Thermaerobacter compostii strain Ins1, a spore-forming filamentous bacterium isolated from a deep geothermal reservoir.</title>
        <authorList>
            <person name="Bregnard D."/>
            <person name="Gonzalez D."/>
            <person name="Junier P."/>
        </authorList>
    </citation>
    <scope>NUCLEOTIDE SEQUENCE [LARGE SCALE GENOMIC DNA]</scope>
    <source>
        <strain evidence="9 10">Ins1</strain>
    </source>
</reference>
<dbReference type="Proteomes" id="UP001304683">
    <property type="component" value="Chromosome"/>
</dbReference>
<keyword evidence="5" id="KW-0560">Oxidoreductase</keyword>
<keyword evidence="4" id="KW-0274">FAD</keyword>
<gene>
    <name evidence="9" type="ORF">Q5761_01075</name>
</gene>
<keyword evidence="6" id="KW-0676">Redox-active center</keyword>